<reference evidence="5 6" key="1">
    <citation type="submission" date="2021-04" db="EMBL/GenBank/DDBJ databases">
        <title>Draft genome sequence of Paenibacillus cisolokensis, LC2-13A.</title>
        <authorList>
            <person name="Uke A."/>
            <person name="Chhe C."/>
            <person name="Baramee S."/>
            <person name="Kosugi A."/>
        </authorList>
    </citation>
    <scope>NUCLEOTIDE SEQUENCE [LARGE SCALE GENOMIC DNA]</scope>
    <source>
        <strain evidence="5 6">LC2-13A</strain>
    </source>
</reference>
<evidence type="ECO:0000313" key="6">
    <source>
        <dbReference type="Proteomes" id="UP000680304"/>
    </source>
</evidence>
<dbReference type="PROSITE" id="PS00041">
    <property type="entry name" value="HTH_ARAC_FAMILY_1"/>
    <property type="match status" value="1"/>
</dbReference>
<sequence length="256" mass="30032">MLNTVNGKLEFFYYKSENAGSYVDFHKHNCYELVYYVTGTGTMNLDGELLRYTPNTMTVTRPNFMHDERHDEATDVIFFGFRYDDFPVPLRNGLVPDSERRDILRLVLSMKEELLEQKRHYDYRVDLLLNETILLIGRLANLDAEDNRPEKLFYARRYLDENFTQPVNMQTLAELSGYSSDHFRHLFKERTGMSPSRYVLNKRLEAAKHMLLNTNATVSAIGLECGFSTTSQFIELFKRETGRTPLQFRIKGIQTY</sequence>
<dbReference type="InterPro" id="IPR014710">
    <property type="entry name" value="RmlC-like_jellyroll"/>
</dbReference>
<evidence type="ECO:0000256" key="2">
    <source>
        <dbReference type="ARBA" id="ARBA00023125"/>
    </source>
</evidence>
<dbReference type="SUPFAM" id="SSF51215">
    <property type="entry name" value="Regulatory protein AraC"/>
    <property type="match status" value="1"/>
</dbReference>
<dbReference type="Gene3D" id="2.60.120.10">
    <property type="entry name" value="Jelly Rolls"/>
    <property type="match status" value="1"/>
</dbReference>
<dbReference type="RefSeq" id="WP_213529331.1">
    <property type="nucleotide sequence ID" value="NZ_BOVJ01000106.1"/>
</dbReference>
<dbReference type="InterPro" id="IPR037923">
    <property type="entry name" value="HTH-like"/>
</dbReference>
<dbReference type="SMART" id="SM00342">
    <property type="entry name" value="HTH_ARAC"/>
    <property type="match status" value="1"/>
</dbReference>
<dbReference type="InterPro" id="IPR009057">
    <property type="entry name" value="Homeodomain-like_sf"/>
</dbReference>
<dbReference type="InterPro" id="IPR018062">
    <property type="entry name" value="HTH_AraC-typ_CS"/>
</dbReference>
<keyword evidence="3" id="KW-0804">Transcription</keyword>
<protein>
    <recommendedName>
        <fullName evidence="4">HTH araC/xylS-type domain-containing protein</fullName>
    </recommendedName>
</protein>
<organism evidence="5 6">
    <name type="scientific">Paenibacillus cisolokensis</name>
    <dbReference type="NCBI Taxonomy" id="1658519"/>
    <lineage>
        <taxon>Bacteria</taxon>
        <taxon>Bacillati</taxon>
        <taxon>Bacillota</taxon>
        <taxon>Bacilli</taxon>
        <taxon>Bacillales</taxon>
        <taxon>Paenibacillaceae</taxon>
        <taxon>Paenibacillus</taxon>
    </lineage>
</organism>
<dbReference type="SUPFAM" id="SSF46689">
    <property type="entry name" value="Homeodomain-like"/>
    <property type="match status" value="2"/>
</dbReference>
<keyword evidence="2" id="KW-0238">DNA-binding</keyword>
<dbReference type="Gene3D" id="1.10.10.60">
    <property type="entry name" value="Homeodomain-like"/>
    <property type="match status" value="2"/>
</dbReference>
<accession>A0ABQ4N9A9</accession>
<dbReference type="Proteomes" id="UP000680304">
    <property type="component" value="Unassembled WGS sequence"/>
</dbReference>
<dbReference type="PANTHER" id="PTHR43280:SF2">
    <property type="entry name" value="HTH-TYPE TRANSCRIPTIONAL REGULATOR EXSA"/>
    <property type="match status" value="1"/>
</dbReference>
<proteinExistence type="predicted"/>
<dbReference type="InterPro" id="IPR020449">
    <property type="entry name" value="Tscrpt_reg_AraC-type_HTH"/>
</dbReference>
<name>A0ABQ4N9A9_9BACL</name>
<gene>
    <name evidence="5" type="ORF">PACILC2_33750</name>
</gene>
<evidence type="ECO:0000256" key="3">
    <source>
        <dbReference type="ARBA" id="ARBA00023163"/>
    </source>
</evidence>
<keyword evidence="1" id="KW-0805">Transcription regulation</keyword>
<dbReference type="PRINTS" id="PR00032">
    <property type="entry name" value="HTHARAC"/>
</dbReference>
<evidence type="ECO:0000259" key="4">
    <source>
        <dbReference type="PROSITE" id="PS01124"/>
    </source>
</evidence>
<dbReference type="EMBL" id="BOVJ01000106">
    <property type="protein sequence ID" value="GIQ64807.1"/>
    <property type="molecule type" value="Genomic_DNA"/>
</dbReference>
<evidence type="ECO:0000256" key="1">
    <source>
        <dbReference type="ARBA" id="ARBA00023015"/>
    </source>
</evidence>
<evidence type="ECO:0000313" key="5">
    <source>
        <dbReference type="EMBL" id="GIQ64807.1"/>
    </source>
</evidence>
<dbReference type="Pfam" id="PF12833">
    <property type="entry name" value="HTH_18"/>
    <property type="match status" value="1"/>
</dbReference>
<dbReference type="InterPro" id="IPR018060">
    <property type="entry name" value="HTH_AraC"/>
</dbReference>
<comment type="caution">
    <text evidence="5">The sequence shown here is derived from an EMBL/GenBank/DDBJ whole genome shotgun (WGS) entry which is preliminary data.</text>
</comment>
<feature type="domain" description="HTH araC/xylS-type" evidence="4">
    <location>
        <begin position="153"/>
        <end position="251"/>
    </location>
</feature>
<dbReference type="PANTHER" id="PTHR43280">
    <property type="entry name" value="ARAC-FAMILY TRANSCRIPTIONAL REGULATOR"/>
    <property type="match status" value="1"/>
</dbReference>
<dbReference type="PROSITE" id="PS01124">
    <property type="entry name" value="HTH_ARAC_FAMILY_2"/>
    <property type="match status" value="1"/>
</dbReference>
<keyword evidence="6" id="KW-1185">Reference proteome</keyword>